<dbReference type="NCBIfam" id="NF002542">
    <property type="entry name" value="PRK02101.1-3"/>
    <property type="match status" value="1"/>
</dbReference>
<comment type="similarity">
    <text evidence="1">Belongs to the UPF0246 family.</text>
</comment>
<dbReference type="PANTHER" id="PTHR30283:SF4">
    <property type="entry name" value="PEROXIDE STRESS RESISTANCE PROTEIN YAAA"/>
    <property type="match status" value="1"/>
</dbReference>
<dbReference type="HAMAP" id="MF_00652">
    <property type="entry name" value="UPF0246"/>
    <property type="match status" value="1"/>
</dbReference>
<dbReference type="Pfam" id="PF03883">
    <property type="entry name" value="H2O2_YaaD"/>
    <property type="match status" value="1"/>
</dbReference>
<dbReference type="OrthoDB" id="9777133at2"/>
<evidence type="ECO:0000256" key="1">
    <source>
        <dbReference type="HAMAP-Rule" id="MF_00652"/>
    </source>
</evidence>
<dbReference type="InterPro" id="IPR005583">
    <property type="entry name" value="YaaA"/>
</dbReference>
<sequence length="260" mass="29833">MITVISPAKSLDFDGPLATKQKSQPQFLSRSKELIAQLKELAPQEIANLMKLSDKLALLNFDRYAAFSTPFTPDNARQAVLAFRGDVYQGLDADSLKNDDFKFAQKHLRILSGLYGVLRPLDLIQPYRLEMGTRFQNNSGKNLYEFWNEQLNQYLQKELSKHDQPVLVNLASNEYFKAVKSQLLSHRVITANFKDFKNGQHKIISFYAKKARGLMARFIIENRIDRPEGLKDFAVDGYYFDKKSSTEDNLIFLRDVVPVA</sequence>
<dbReference type="GO" id="GO:0033194">
    <property type="term" value="P:response to hydroperoxide"/>
    <property type="evidence" value="ECO:0007669"/>
    <property type="project" value="TreeGrafter"/>
</dbReference>
<reference evidence="2 3" key="1">
    <citation type="submission" date="2019-07" db="EMBL/GenBank/DDBJ databases">
        <title>Draft genome for Aliikangiella sp. M105.</title>
        <authorList>
            <person name="Wang G."/>
        </authorList>
    </citation>
    <scope>NUCLEOTIDE SEQUENCE [LARGE SCALE GENOMIC DNA]</scope>
    <source>
        <strain evidence="2 3">M105</strain>
    </source>
</reference>
<dbReference type="NCBIfam" id="NF002541">
    <property type="entry name" value="PRK02101.1-1"/>
    <property type="match status" value="1"/>
</dbReference>
<organism evidence="2 3">
    <name type="scientific">Aliikangiella coralliicola</name>
    <dbReference type="NCBI Taxonomy" id="2592383"/>
    <lineage>
        <taxon>Bacteria</taxon>
        <taxon>Pseudomonadati</taxon>
        <taxon>Pseudomonadota</taxon>
        <taxon>Gammaproteobacteria</taxon>
        <taxon>Oceanospirillales</taxon>
        <taxon>Pleioneaceae</taxon>
        <taxon>Aliikangiella</taxon>
    </lineage>
</organism>
<proteinExistence type="inferred from homology"/>
<comment type="caution">
    <text evidence="2">The sequence shown here is derived from an EMBL/GenBank/DDBJ whole genome shotgun (WGS) entry which is preliminary data.</text>
</comment>
<dbReference type="Proteomes" id="UP000315439">
    <property type="component" value="Unassembled WGS sequence"/>
</dbReference>
<dbReference type="EMBL" id="VIKS01000001">
    <property type="protein sequence ID" value="TQV89850.1"/>
    <property type="molecule type" value="Genomic_DNA"/>
</dbReference>
<name>A0A545UK58_9GAMM</name>
<dbReference type="PANTHER" id="PTHR30283">
    <property type="entry name" value="PEROXIDE STRESS RESPONSE PROTEIN YAAA"/>
    <property type="match status" value="1"/>
</dbReference>
<dbReference type="RefSeq" id="WP_142891914.1">
    <property type="nucleotide sequence ID" value="NZ_ML660160.1"/>
</dbReference>
<dbReference type="GO" id="GO:0005829">
    <property type="term" value="C:cytosol"/>
    <property type="evidence" value="ECO:0007669"/>
    <property type="project" value="TreeGrafter"/>
</dbReference>
<protein>
    <recommendedName>
        <fullName evidence="1">UPF0246 protein FLL46_02965</fullName>
    </recommendedName>
</protein>
<gene>
    <name evidence="2" type="primary">yaaA</name>
    <name evidence="2" type="ORF">FLL46_02965</name>
</gene>
<keyword evidence="3" id="KW-1185">Reference proteome</keyword>
<accession>A0A545UK58</accession>
<evidence type="ECO:0000313" key="3">
    <source>
        <dbReference type="Proteomes" id="UP000315439"/>
    </source>
</evidence>
<dbReference type="AlphaFoldDB" id="A0A545UK58"/>
<evidence type="ECO:0000313" key="2">
    <source>
        <dbReference type="EMBL" id="TQV89850.1"/>
    </source>
</evidence>